<dbReference type="EMBL" id="KN408705">
    <property type="protein sequence ID" value="KHG17630.1"/>
    <property type="molecule type" value="Genomic_DNA"/>
</dbReference>
<dbReference type="Proteomes" id="UP000032142">
    <property type="component" value="Unassembled WGS sequence"/>
</dbReference>
<evidence type="ECO:0000313" key="2">
    <source>
        <dbReference type="Proteomes" id="UP000032142"/>
    </source>
</evidence>
<organism evidence="1 2">
    <name type="scientific">Gossypium arboreum</name>
    <name type="common">Tree cotton</name>
    <name type="synonym">Gossypium nanking</name>
    <dbReference type="NCBI Taxonomy" id="29729"/>
    <lineage>
        <taxon>Eukaryota</taxon>
        <taxon>Viridiplantae</taxon>
        <taxon>Streptophyta</taxon>
        <taxon>Embryophyta</taxon>
        <taxon>Tracheophyta</taxon>
        <taxon>Spermatophyta</taxon>
        <taxon>Magnoliopsida</taxon>
        <taxon>eudicotyledons</taxon>
        <taxon>Gunneridae</taxon>
        <taxon>Pentapetalae</taxon>
        <taxon>rosids</taxon>
        <taxon>malvids</taxon>
        <taxon>Malvales</taxon>
        <taxon>Malvaceae</taxon>
        <taxon>Malvoideae</taxon>
        <taxon>Gossypium</taxon>
    </lineage>
</organism>
<reference evidence="2" key="1">
    <citation type="submission" date="2014-09" db="EMBL/GenBank/DDBJ databases">
        <authorList>
            <person name="Mudge J."/>
            <person name="Ramaraj T."/>
            <person name="Lindquist I.E."/>
            <person name="Bharti A.K."/>
            <person name="Sundararajan A."/>
            <person name="Cameron C.T."/>
            <person name="Woodward J.E."/>
            <person name="May G.D."/>
            <person name="Brubaker C."/>
            <person name="Broadhvest J."/>
            <person name="Wilkins T.A."/>
        </authorList>
    </citation>
    <scope>NUCLEOTIDE SEQUENCE</scope>
    <source>
        <strain evidence="2">cv. AKA8401</strain>
    </source>
</reference>
<accession>A0A0B0NXS2</accession>
<proteinExistence type="predicted"/>
<gene>
    <name evidence="1" type="ORF">F383_22188</name>
</gene>
<sequence>MFTGNRSKT</sequence>
<keyword evidence="2" id="KW-1185">Reference proteome</keyword>
<evidence type="ECO:0000313" key="1">
    <source>
        <dbReference type="EMBL" id="KHG17630.1"/>
    </source>
</evidence>
<name>A0A0B0NXS2_GOSAR</name>
<protein>
    <submittedName>
        <fullName evidence="1">Uncharacterized protein</fullName>
    </submittedName>
</protein>